<dbReference type="InterPro" id="IPR001245">
    <property type="entry name" value="Ser-Thr/Tyr_kinase_cat_dom"/>
</dbReference>
<keyword evidence="3" id="KW-1185">Reference proteome</keyword>
<dbReference type="Proteomes" id="UP000789901">
    <property type="component" value="Unassembled WGS sequence"/>
</dbReference>
<dbReference type="PROSITE" id="PS50011">
    <property type="entry name" value="PROTEIN_KINASE_DOM"/>
    <property type="match status" value="1"/>
</dbReference>
<protein>
    <submittedName>
        <fullName evidence="2">20395_t:CDS:1</fullName>
    </submittedName>
</protein>
<proteinExistence type="predicted"/>
<evidence type="ECO:0000313" key="2">
    <source>
        <dbReference type="EMBL" id="CAG8512405.1"/>
    </source>
</evidence>
<dbReference type="SUPFAM" id="SSF56112">
    <property type="entry name" value="Protein kinase-like (PK-like)"/>
    <property type="match status" value="1"/>
</dbReference>
<accession>A0ABM8W335</accession>
<dbReference type="EMBL" id="CAJVQB010000899">
    <property type="protein sequence ID" value="CAG8512405.1"/>
    <property type="molecule type" value="Genomic_DNA"/>
</dbReference>
<name>A0ABM8W335_GIGMA</name>
<dbReference type="InterPro" id="IPR000719">
    <property type="entry name" value="Prot_kinase_dom"/>
</dbReference>
<sequence>MSRNPETAAYWMKAQLTRRISDEIPDEIVALRTVGEPNDFSNILAELFPRFGVYTRPTNEQYYIIITYAESGKLHKCMRDNVKTLSWIDRLFIIWDIGLDLERIHKAELVHRNIHSGNVLHTREVCHYLRDIPIPEWHILQIWYFVEEVIGQNQTYISIGIIMWELTSGRQPFESVPHDMKLATDICNGLRHKLSRIH</sequence>
<evidence type="ECO:0000313" key="3">
    <source>
        <dbReference type="Proteomes" id="UP000789901"/>
    </source>
</evidence>
<dbReference type="Pfam" id="PF07714">
    <property type="entry name" value="PK_Tyr_Ser-Thr"/>
    <property type="match status" value="1"/>
</dbReference>
<dbReference type="Gene3D" id="1.10.510.10">
    <property type="entry name" value="Transferase(Phosphotransferase) domain 1"/>
    <property type="match status" value="1"/>
</dbReference>
<gene>
    <name evidence="2" type="ORF">GMARGA_LOCUS2747</name>
</gene>
<reference evidence="2 3" key="1">
    <citation type="submission" date="2021-06" db="EMBL/GenBank/DDBJ databases">
        <authorList>
            <person name="Kallberg Y."/>
            <person name="Tangrot J."/>
            <person name="Rosling A."/>
        </authorList>
    </citation>
    <scope>NUCLEOTIDE SEQUENCE [LARGE SCALE GENOMIC DNA]</scope>
    <source>
        <strain evidence="2 3">120-4 pot B 10/14</strain>
    </source>
</reference>
<organism evidence="2 3">
    <name type="scientific">Gigaspora margarita</name>
    <dbReference type="NCBI Taxonomy" id="4874"/>
    <lineage>
        <taxon>Eukaryota</taxon>
        <taxon>Fungi</taxon>
        <taxon>Fungi incertae sedis</taxon>
        <taxon>Mucoromycota</taxon>
        <taxon>Glomeromycotina</taxon>
        <taxon>Glomeromycetes</taxon>
        <taxon>Diversisporales</taxon>
        <taxon>Gigasporaceae</taxon>
        <taxon>Gigaspora</taxon>
    </lineage>
</organism>
<dbReference type="InterPro" id="IPR011009">
    <property type="entry name" value="Kinase-like_dom_sf"/>
</dbReference>
<comment type="caution">
    <text evidence="2">The sequence shown here is derived from an EMBL/GenBank/DDBJ whole genome shotgun (WGS) entry which is preliminary data.</text>
</comment>
<feature type="domain" description="Protein kinase" evidence="1">
    <location>
        <begin position="1"/>
        <end position="198"/>
    </location>
</feature>
<evidence type="ECO:0000259" key="1">
    <source>
        <dbReference type="PROSITE" id="PS50011"/>
    </source>
</evidence>